<keyword evidence="1" id="KW-0732">Signal</keyword>
<feature type="chain" id="PRO_5014831043" evidence="1">
    <location>
        <begin position="18"/>
        <end position="73"/>
    </location>
</feature>
<accession>A0A2M3ZWR4</accession>
<evidence type="ECO:0000256" key="1">
    <source>
        <dbReference type="SAM" id="SignalP"/>
    </source>
</evidence>
<evidence type="ECO:0000313" key="2">
    <source>
        <dbReference type="EMBL" id="MBW33007.1"/>
    </source>
</evidence>
<dbReference type="AlphaFoldDB" id="A0A2M3ZWR4"/>
<name>A0A2M3ZWR4_9DIPT</name>
<organism evidence="2">
    <name type="scientific">Anopheles braziliensis</name>
    <dbReference type="NCBI Taxonomy" id="58242"/>
    <lineage>
        <taxon>Eukaryota</taxon>
        <taxon>Metazoa</taxon>
        <taxon>Ecdysozoa</taxon>
        <taxon>Arthropoda</taxon>
        <taxon>Hexapoda</taxon>
        <taxon>Insecta</taxon>
        <taxon>Pterygota</taxon>
        <taxon>Neoptera</taxon>
        <taxon>Endopterygota</taxon>
        <taxon>Diptera</taxon>
        <taxon>Nematocera</taxon>
        <taxon>Culicoidea</taxon>
        <taxon>Culicidae</taxon>
        <taxon>Anophelinae</taxon>
        <taxon>Anopheles</taxon>
    </lineage>
</organism>
<feature type="signal peptide" evidence="1">
    <location>
        <begin position="1"/>
        <end position="17"/>
    </location>
</feature>
<dbReference type="EMBL" id="GGFM01012256">
    <property type="protein sequence ID" value="MBW33007.1"/>
    <property type="molecule type" value="Transcribed_RNA"/>
</dbReference>
<sequence>MVAEVATLLWLWWVALREENRSPVPRVRCERNNRRYHCNTNFRFSIRTFRTSTSRCWIQLNAPQPFASPSMGT</sequence>
<reference evidence="2" key="1">
    <citation type="submission" date="2018-01" db="EMBL/GenBank/DDBJ databases">
        <title>An insight into the sialome of Amazonian anophelines.</title>
        <authorList>
            <person name="Ribeiro J.M."/>
            <person name="Scarpassa V."/>
            <person name="Calvo E."/>
        </authorList>
    </citation>
    <scope>NUCLEOTIDE SEQUENCE</scope>
    <source>
        <tissue evidence="2">Salivary glands</tissue>
    </source>
</reference>
<protein>
    <submittedName>
        <fullName evidence="2">Putative secreted peptide</fullName>
    </submittedName>
</protein>
<proteinExistence type="predicted"/>